<gene>
    <name evidence="1" type="ORF">EPI10_011174</name>
</gene>
<dbReference type="OrthoDB" id="2013098at2759"/>
<dbReference type="AlphaFoldDB" id="A0A5B6W745"/>
<comment type="caution">
    <text evidence="1">The sequence shown here is derived from an EMBL/GenBank/DDBJ whole genome shotgun (WGS) entry which is preliminary data.</text>
</comment>
<evidence type="ECO:0000313" key="1">
    <source>
        <dbReference type="EMBL" id="KAA3477276.1"/>
    </source>
</evidence>
<keyword evidence="2" id="KW-1185">Reference proteome</keyword>
<accession>A0A5B6W745</accession>
<name>A0A5B6W745_9ROSI</name>
<dbReference type="EMBL" id="SMMG02000004">
    <property type="protein sequence ID" value="KAA3477276.1"/>
    <property type="molecule type" value="Genomic_DNA"/>
</dbReference>
<organism evidence="1 2">
    <name type="scientific">Gossypium australe</name>
    <dbReference type="NCBI Taxonomy" id="47621"/>
    <lineage>
        <taxon>Eukaryota</taxon>
        <taxon>Viridiplantae</taxon>
        <taxon>Streptophyta</taxon>
        <taxon>Embryophyta</taxon>
        <taxon>Tracheophyta</taxon>
        <taxon>Spermatophyta</taxon>
        <taxon>Magnoliopsida</taxon>
        <taxon>eudicotyledons</taxon>
        <taxon>Gunneridae</taxon>
        <taxon>Pentapetalae</taxon>
        <taxon>rosids</taxon>
        <taxon>malvids</taxon>
        <taxon>Malvales</taxon>
        <taxon>Malvaceae</taxon>
        <taxon>Malvoideae</taxon>
        <taxon>Gossypium</taxon>
    </lineage>
</organism>
<protein>
    <submittedName>
        <fullName evidence="1">Retrovirus-related Pol polyprotein from transposon TNT 1-94</fullName>
    </submittedName>
</protein>
<reference evidence="2" key="1">
    <citation type="journal article" date="2019" name="Plant Biotechnol. J.">
        <title>Genome sequencing of the Australian wild diploid species Gossypium australe highlights disease resistance and delayed gland morphogenesis.</title>
        <authorList>
            <person name="Cai Y."/>
            <person name="Cai X."/>
            <person name="Wang Q."/>
            <person name="Wang P."/>
            <person name="Zhang Y."/>
            <person name="Cai C."/>
            <person name="Xu Y."/>
            <person name="Wang K."/>
            <person name="Zhou Z."/>
            <person name="Wang C."/>
            <person name="Geng S."/>
            <person name="Li B."/>
            <person name="Dong Q."/>
            <person name="Hou Y."/>
            <person name="Wang H."/>
            <person name="Ai P."/>
            <person name="Liu Z."/>
            <person name="Yi F."/>
            <person name="Sun M."/>
            <person name="An G."/>
            <person name="Cheng J."/>
            <person name="Zhang Y."/>
            <person name="Shi Q."/>
            <person name="Xie Y."/>
            <person name="Shi X."/>
            <person name="Chang Y."/>
            <person name="Huang F."/>
            <person name="Chen Y."/>
            <person name="Hong S."/>
            <person name="Mi L."/>
            <person name="Sun Q."/>
            <person name="Zhang L."/>
            <person name="Zhou B."/>
            <person name="Peng R."/>
            <person name="Zhang X."/>
            <person name="Liu F."/>
        </authorList>
    </citation>
    <scope>NUCLEOTIDE SEQUENCE [LARGE SCALE GENOMIC DNA]</scope>
    <source>
        <strain evidence="2">cv. PA1801</strain>
    </source>
</reference>
<sequence>MSKSIWDSLKQKYQEMAKIFNYVVCAIKESNDIDTLTINQLQSSLLVHKQHMTSPVTKEQALKVTHEGKPGRARGRGCGSFCGRGRSSSSFHKSIMECYHCHKLGHYQ</sequence>
<evidence type="ECO:0000313" key="2">
    <source>
        <dbReference type="Proteomes" id="UP000325315"/>
    </source>
</evidence>
<dbReference type="Proteomes" id="UP000325315">
    <property type="component" value="Unassembled WGS sequence"/>
</dbReference>
<proteinExistence type="predicted"/>